<protein>
    <submittedName>
        <fullName evidence="2">Uncharacterized protein</fullName>
    </submittedName>
</protein>
<dbReference type="Proteomes" id="UP000077248">
    <property type="component" value="Unassembled WGS sequence"/>
</dbReference>
<evidence type="ECO:0000256" key="1">
    <source>
        <dbReference type="SAM" id="Phobius"/>
    </source>
</evidence>
<gene>
    <name evidence="2" type="ORF">CC77DRAFT_582136</name>
</gene>
<proteinExistence type="predicted"/>
<accession>A0A177D2V1</accession>
<evidence type="ECO:0000313" key="3">
    <source>
        <dbReference type="Proteomes" id="UP000077248"/>
    </source>
</evidence>
<keyword evidence="1" id="KW-0812">Transmembrane</keyword>
<keyword evidence="1" id="KW-1133">Transmembrane helix</keyword>
<feature type="transmembrane region" description="Helical" evidence="1">
    <location>
        <begin position="494"/>
        <end position="520"/>
    </location>
</feature>
<sequence>MDYIYDRWLDRVEGYDVHAIARSPAEQVRIDTSAALPRNVSLMLELDLQGIKPPKLLPLSEVPPATLQAQMPETAQIFLCSSHKDARFIFELRQIESSVRYIERVNHQRNGLERYAFQSNNTSNADEELLMPYDPRCLLGWLSIQPGQVHKVLLSEYAMIPSERRMNQLVVRSQMHMIRGAENHYTAVWFDFRDQYDVSSVYKFSVPGEEMFGVPDEEKFGVPDNSVPASIWQRRSACRFLEMLNEPIRHAMDFPSFLLLELLKTDITIFEKFILLEQELLPVDTLAPVVTKHLDNRLAGLEFTQSIIRKAEEMHRFVTHMSDPRVLDLITKEFRANYQKTLYRLEIGSSLLVSQFKHLEEVADKRLDVYNRFAQQRQALSLSALTYCAAFFLPLSLAGTFLSMQSRAIDLHLIVYDLCGITSVFCTLAAFIYFLSWAWSHVKTIHLNRRLKKGKTRVPPLGGSLSTQIICGVAWISMVCSFLVGMLHNLRLGLIMLSVPTALISLTTIYFFGLGLYWGYHAMKATFDEYAKRGMDLMRYSREKSRLRTSSANEPSVA</sequence>
<feature type="transmembrane region" description="Helical" evidence="1">
    <location>
        <begin position="465"/>
        <end position="487"/>
    </location>
</feature>
<dbReference type="RefSeq" id="XP_018379365.1">
    <property type="nucleotide sequence ID" value="XM_018532349.1"/>
</dbReference>
<dbReference type="KEGG" id="aalt:CC77DRAFT_582136"/>
<reference evidence="2 3" key="1">
    <citation type="submission" date="2016-05" db="EMBL/GenBank/DDBJ databases">
        <title>Comparative analysis of secretome profiles of manganese(II)-oxidizing ascomycete fungi.</title>
        <authorList>
            <consortium name="DOE Joint Genome Institute"/>
            <person name="Zeiner C.A."/>
            <person name="Purvine S.O."/>
            <person name="Zink E.M."/>
            <person name="Wu S."/>
            <person name="Pasa-Tolic L."/>
            <person name="Chaput D.L."/>
            <person name="Haridas S."/>
            <person name="Grigoriev I.V."/>
            <person name="Santelli C.M."/>
            <person name="Hansel C.M."/>
        </authorList>
    </citation>
    <scope>NUCLEOTIDE SEQUENCE [LARGE SCALE GENOMIC DNA]</scope>
    <source>
        <strain evidence="2 3">SRC1lrK2f</strain>
    </source>
</reference>
<dbReference type="GeneID" id="29117943"/>
<evidence type="ECO:0000313" key="2">
    <source>
        <dbReference type="EMBL" id="OAG13944.1"/>
    </source>
</evidence>
<name>A0A177D2V1_ALTAL</name>
<keyword evidence="3" id="KW-1185">Reference proteome</keyword>
<keyword evidence="1" id="KW-0472">Membrane</keyword>
<dbReference type="AlphaFoldDB" id="A0A177D2V1"/>
<dbReference type="VEuPathDB" id="FungiDB:CC77DRAFT_582136"/>
<dbReference type="EMBL" id="KV441504">
    <property type="protein sequence ID" value="OAG13944.1"/>
    <property type="molecule type" value="Genomic_DNA"/>
</dbReference>
<feature type="transmembrane region" description="Helical" evidence="1">
    <location>
        <begin position="414"/>
        <end position="439"/>
    </location>
</feature>
<organism evidence="2 3">
    <name type="scientific">Alternaria alternata</name>
    <name type="common">Alternaria rot fungus</name>
    <name type="synonym">Torula alternata</name>
    <dbReference type="NCBI Taxonomy" id="5599"/>
    <lineage>
        <taxon>Eukaryota</taxon>
        <taxon>Fungi</taxon>
        <taxon>Dikarya</taxon>
        <taxon>Ascomycota</taxon>
        <taxon>Pezizomycotina</taxon>
        <taxon>Dothideomycetes</taxon>
        <taxon>Pleosporomycetidae</taxon>
        <taxon>Pleosporales</taxon>
        <taxon>Pleosporineae</taxon>
        <taxon>Pleosporaceae</taxon>
        <taxon>Alternaria</taxon>
        <taxon>Alternaria sect. Alternaria</taxon>
        <taxon>Alternaria alternata complex</taxon>
    </lineage>
</organism>
<feature type="transmembrane region" description="Helical" evidence="1">
    <location>
        <begin position="379"/>
        <end position="402"/>
    </location>
</feature>